<dbReference type="CDD" id="cd06587">
    <property type="entry name" value="VOC"/>
    <property type="match status" value="1"/>
</dbReference>
<evidence type="ECO:0000259" key="1">
    <source>
        <dbReference type="PROSITE" id="PS51819"/>
    </source>
</evidence>
<accession>A0ABS7DQG2</accession>
<comment type="caution">
    <text evidence="2">The sequence shown here is derived from an EMBL/GenBank/DDBJ whole genome shotgun (WGS) entry which is preliminary data.</text>
</comment>
<evidence type="ECO:0000313" key="3">
    <source>
        <dbReference type="Proteomes" id="UP000719942"/>
    </source>
</evidence>
<dbReference type="SUPFAM" id="SSF54593">
    <property type="entry name" value="Glyoxalase/Bleomycin resistance protein/Dihydroxybiphenyl dioxygenase"/>
    <property type="match status" value="1"/>
</dbReference>
<protein>
    <submittedName>
        <fullName evidence="2">VOC family protein</fullName>
    </submittedName>
</protein>
<name>A0ABS7DQG2_9FIRM</name>
<dbReference type="Gene3D" id="3.10.180.10">
    <property type="entry name" value="2,3-Dihydroxybiphenyl 1,2-Dioxygenase, domain 1"/>
    <property type="match status" value="1"/>
</dbReference>
<keyword evidence="3" id="KW-1185">Reference proteome</keyword>
<organism evidence="2 3">
    <name type="scientific">Caproiciproducens faecalis</name>
    <dbReference type="NCBI Taxonomy" id="2820301"/>
    <lineage>
        <taxon>Bacteria</taxon>
        <taxon>Bacillati</taxon>
        <taxon>Bacillota</taxon>
        <taxon>Clostridia</taxon>
        <taxon>Eubacteriales</taxon>
        <taxon>Acutalibacteraceae</taxon>
        <taxon>Caproiciproducens</taxon>
    </lineage>
</organism>
<gene>
    <name evidence="2" type="ORF">J5W02_11865</name>
</gene>
<dbReference type="Proteomes" id="UP000719942">
    <property type="component" value="Unassembled WGS sequence"/>
</dbReference>
<dbReference type="InterPro" id="IPR037523">
    <property type="entry name" value="VOC_core"/>
</dbReference>
<dbReference type="PROSITE" id="PS51819">
    <property type="entry name" value="VOC"/>
    <property type="match status" value="1"/>
</dbReference>
<sequence length="125" mass="13883">MIKNVPTGLAHVAIPAGDFTATVEFYKNLGFVPVVMHEFSCILENGSCRLEIYRRRVDEKPAGAIDHIALVSEDIDAAYKEIVAMGCEIVSKGIESNEMFAPKSNRFFLFLGPNNERIEFAQVSD</sequence>
<dbReference type="InterPro" id="IPR004360">
    <property type="entry name" value="Glyas_Fos-R_dOase_dom"/>
</dbReference>
<evidence type="ECO:0000313" key="2">
    <source>
        <dbReference type="EMBL" id="MBW7573507.1"/>
    </source>
</evidence>
<dbReference type="RefSeq" id="WP_219965896.1">
    <property type="nucleotide sequence ID" value="NZ_JAGFNZ010000004.1"/>
</dbReference>
<proteinExistence type="predicted"/>
<dbReference type="Pfam" id="PF00903">
    <property type="entry name" value="Glyoxalase"/>
    <property type="match status" value="1"/>
</dbReference>
<dbReference type="EMBL" id="JAGFNZ010000004">
    <property type="protein sequence ID" value="MBW7573507.1"/>
    <property type="molecule type" value="Genomic_DNA"/>
</dbReference>
<reference evidence="2 3" key="1">
    <citation type="submission" date="2021-03" db="EMBL/GenBank/DDBJ databases">
        <title>Caproiciproducens sp. nov. isolated from feces of cow.</title>
        <authorList>
            <person name="Choi J.-Y."/>
        </authorList>
    </citation>
    <scope>NUCLEOTIDE SEQUENCE [LARGE SCALE GENOMIC DNA]</scope>
    <source>
        <strain evidence="2 3">AGMB10547</strain>
    </source>
</reference>
<feature type="domain" description="VOC" evidence="1">
    <location>
        <begin position="8"/>
        <end position="123"/>
    </location>
</feature>
<dbReference type="InterPro" id="IPR029068">
    <property type="entry name" value="Glyas_Bleomycin-R_OHBP_Dase"/>
</dbReference>